<dbReference type="Proteomes" id="UP000321363">
    <property type="component" value="Unassembled WGS sequence"/>
</dbReference>
<sequence length="57" mass="5983">MDIAALSIGLKQASLGQSVSIALAKQTMDASQQTSEQMLKMLEAPHPSLGKSLDLKA</sequence>
<dbReference type="Pfam" id="PF14070">
    <property type="entry name" value="YjfB_motility"/>
    <property type="match status" value="1"/>
</dbReference>
<gene>
    <name evidence="1" type="ORF">FS935_10005</name>
</gene>
<comment type="caution">
    <text evidence="1">The sequence shown here is derived from an EMBL/GenBank/DDBJ whole genome shotgun (WGS) entry which is preliminary data.</text>
</comment>
<reference evidence="1 2" key="1">
    <citation type="journal article" date="2005" name="Int. J. Syst. Evol. Microbiol.">
        <title>Bacillus litoralis sp. nov., isolated from a tidal flat of the Yellow Sea in Korea.</title>
        <authorList>
            <person name="Yoon J.H."/>
            <person name="Oh T.K."/>
        </authorList>
    </citation>
    <scope>NUCLEOTIDE SEQUENCE [LARGE SCALE GENOMIC DNA]</scope>
    <source>
        <strain evidence="1 2">SW-211</strain>
    </source>
</reference>
<dbReference type="EMBL" id="VOQF01000005">
    <property type="protein sequence ID" value="TXC91220.1"/>
    <property type="molecule type" value="Genomic_DNA"/>
</dbReference>
<evidence type="ECO:0000313" key="2">
    <source>
        <dbReference type="Proteomes" id="UP000321363"/>
    </source>
</evidence>
<protein>
    <submittedName>
        <fullName evidence="1">Putative motility protein</fullName>
    </submittedName>
</protein>
<evidence type="ECO:0000313" key="1">
    <source>
        <dbReference type="EMBL" id="TXC91220.1"/>
    </source>
</evidence>
<dbReference type="AlphaFoldDB" id="A0A5C6W3V9"/>
<name>A0A5C6W3V9_9BACI</name>
<dbReference type="OrthoDB" id="1924973at2"/>
<accession>A0A5C6W3V9</accession>
<dbReference type="RefSeq" id="WP_146948100.1">
    <property type="nucleotide sequence ID" value="NZ_VOQF01000005.1"/>
</dbReference>
<dbReference type="InterPro" id="IPR025906">
    <property type="entry name" value="YjfB_motility"/>
</dbReference>
<proteinExistence type="predicted"/>
<organism evidence="1 2">
    <name type="scientific">Metabacillus litoralis</name>
    <dbReference type="NCBI Taxonomy" id="152268"/>
    <lineage>
        <taxon>Bacteria</taxon>
        <taxon>Bacillati</taxon>
        <taxon>Bacillota</taxon>
        <taxon>Bacilli</taxon>
        <taxon>Bacillales</taxon>
        <taxon>Bacillaceae</taxon>
        <taxon>Metabacillus</taxon>
    </lineage>
</organism>
<keyword evidence="2" id="KW-1185">Reference proteome</keyword>